<accession>A0A6I2UBS1</accession>
<organism evidence="1 2">
    <name type="scientific">Ruthenibacterium lactatiformans</name>
    <dbReference type="NCBI Taxonomy" id="1550024"/>
    <lineage>
        <taxon>Bacteria</taxon>
        <taxon>Bacillati</taxon>
        <taxon>Bacillota</taxon>
        <taxon>Clostridia</taxon>
        <taxon>Eubacteriales</taxon>
        <taxon>Oscillospiraceae</taxon>
        <taxon>Ruthenibacterium</taxon>
    </lineage>
</organism>
<dbReference type="RefSeq" id="WP_117473398.1">
    <property type="nucleotide sequence ID" value="NZ_CAUBBA010000015.1"/>
</dbReference>
<protein>
    <submittedName>
        <fullName evidence="1">Uncharacterized protein</fullName>
    </submittedName>
</protein>
<gene>
    <name evidence="1" type="ORF">FYJ76_12920</name>
</gene>
<proteinExistence type="predicted"/>
<dbReference type="AlphaFoldDB" id="A0A6I2UBS1"/>
<dbReference type="EMBL" id="VUNJ01000015">
    <property type="protein sequence ID" value="MST92820.1"/>
    <property type="molecule type" value="Genomic_DNA"/>
</dbReference>
<sequence>MAANDYLMRQIEDMARFLGKVLFVKTEETIPLFDEQGNVLESGLLYKRLCAMLEEGDANSAENLLFDEVEAHPDPAYLQVAVQFYADLQHWTDAALEAADFSRQEVLDGLAAVKALYEKRAGGQKAKE</sequence>
<reference evidence="1 2" key="1">
    <citation type="submission" date="2019-08" db="EMBL/GenBank/DDBJ databases">
        <title>In-depth cultivation of the pig gut microbiome towards novel bacterial diversity and tailored functional studies.</title>
        <authorList>
            <person name="Wylensek D."/>
            <person name="Hitch T.C.A."/>
            <person name="Clavel T."/>
        </authorList>
    </citation>
    <scope>NUCLEOTIDE SEQUENCE [LARGE SCALE GENOMIC DNA]</scope>
    <source>
        <strain evidence="1 2">WCA3-601-WT-6J</strain>
    </source>
</reference>
<dbReference type="Proteomes" id="UP000431913">
    <property type="component" value="Unassembled WGS sequence"/>
</dbReference>
<dbReference type="InterPro" id="IPR045507">
    <property type="entry name" value="DUF6483"/>
</dbReference>
<evidence type="ECO:0000313" key="1">
    <source>
        <dbReference type="EMBL" id="MST92820.1"/>
    </source>
</evidence>
<comment type="caution">
    <text evidence="1">The sequence shown here is derived from an EMBL/GenBank/DDBJ whole genome shotgun (WGS) entry which is preliminary data.</text>
</comment>
<name>A0A6I2UBS1_9FIRM</name>
<dbReference type="Pfam" id="PF20092">
    <property type="entry name" value="DUF6483"/>
    <property type="match status" value="1"/>
</dbReference>
<evidence type="ECO:0000313" key="2">
    <source>
        <dbReference type="Proteomes" id="UP000431913"/>
    </source>
</evidence>